<evidence type="ECO:0000256" key="2">
    <source>
        <dbReference type="ARBA" id="ARBA00022777"/>
    </source>
</evidence>
<dbReference type="CDD" id="cd01941">
    <property type="entry name" value="YeiC_kinase_like"/>
    <property type="match status" value="1"/>
</dbReference>
<dbReference type="InterPro" id="IPR011611">
    <property type="entry name" value="PfkB_dom"/>
</dbReference>
<name>A0A177KWM6_9BACI</name>
<accession>A0A177KWM6</accession>
<dbReference type="InterPro" id="IPR029056">
    <property type="entry name" value="Ribokinase-like"/>
</dbReference>
<dbReference type="GO" id="GO:0005737">
    <property type="term" value="C:cytoplasm"/>
    <property type="evidence" value="ECO:0007669"/>
    <property type="project" value="TreeGrafter"/>
</dbReference>
<dbReference type="EMBL" id="LQWZ01000014">
    <property type="protein sequence ID" value="OAH57395.1"/>
    <property type="molecule type" value="Genomic_DNA"/>
</dbReference>
<comment type="caution">
    <text evidence="4">The sequence shown here is derived from an EMBL/GenBank/DDBJ whole genome shotgun (WGS) entry which is preliminary data.</text>
</comment>
<dbReference type="Gene3D" id="3.40.1190.20">
    <property type="match status" value="1"/>
</dbReference>
<dbReference type="AlphaFoldDB" id="A0A177KWM6"/>
<sequence length="368" mass="40867">MADDINENEELILGMIRENPFISQQELSEIVGLSMSSIANIISELIKKEYVMGKAYVLNETTPIICIGGANVDRKFYAKHEITNETSNPVKSSTSVGGVARNIAENLGRLGEEVFLISASGLDSEWEEIRALSSPFMNVEHVARFENSSTGSYTAVLDKNGDLSIALADMDVYENITPELMIKNSNFLRRAKCIVVDLNCPSETIDYICSFTSKYNIPLVIIPVSSPKMNRLPKTLSAASWLIVNKDETETFMNIKINDDEDWENSVKKWLELGVKNVIVTNGSKGVMAGLENGEIKHYSAIETPMVVDVTGAGDSFCSGVIYSWLQKKDTDYIIKSGLVNSHKTIKSKYTVRQELSQKQFTLDMEAI</sequence>
<dbReference type="Pfam" id="PF13412">
    <property type="entry name" value="HTH_24"/>
    <property type="match status" value="1"/>
</dbReference>
<proteinExistence type="predicted"/>
<protein>
    <submittedName>
        <fullName evidence="4">Carbohydrate kinase</fullName>
    </submittedName>
</protein>
<organism evidence="4 5">
    <name type="scientific">Domibacillus aminovorans</name>
    <dbReference type="NCBI Taxonomy" id="29332"/>
    <lineage>
        <taxon>Bacteria</taxon>
        <taxon>Bacillati</taxon>
        <taxon>Bacillota</taxon>
        <taxon>Bacilli</taxon>
        <taxon>Bacillales</taxon>
        <taxon>Bacillaceae</taxon>
        <taxon>Domibacillus</taxon>
    </lineage>
</organism>
<dbReference type="SUPFAM" id="SSF46785">
    <property type="entry name" value="Winged helix' DNA-binding domain"/>
    <property type="match status" value="1"/>
</dbReference>
<dbReference type="Gene3D" id="1.10.10.10">
    <property type="entry name" value="Winged helix-like DNA-binding domain superfamily/Winged helix DNA-binding domain"/>
    <property type="match status" value="1"/>
</dbReference>
<dbReference type="GO" id="GO:0004730">
    <property type="term" value="F:pseudouridylate synthase activity"/>
    <property type="evidence" value="ECO:0007669"/>
    <property type="project" value="TreeGrafter"/>
</dbReference>
<keyword evidence="2 4" id="KW-0418">Kinase</keyword>
<evidence type="ECO:0000313" key="4">
    <source>
        <dbReference type="EMBL" id="OAH57395.1"/>
    </source>
</evidence>
<dbReference type="GO" id="GO:0016301">
    <property type="term" value="F:kinase activity"/>
    <property type="evidence" value="ECO:0007669"/>
    <property type="project" value="UniProtKB-KW"/>
</dbReference>
<feature type="domain" description="Carbohydrate kinase PfkB" evidence="3">
    <location>
        <begin position="64"/>
        <end position="349"/>
    </location>
</feature>
<dbReference type="OrthoDB" id="9806249at2"/>
<reference evidence="4 5" key="1">
    <citation type="submission" date="2016-01" db="EMBL/GenBank/DDBJ databases">
        <title>Investigation of taxonomic status of Bacillus aminovorans.</title>
        <authorList>
            <person name="Verma A."/>
            <person name="Pal Y."/>
            <person name="Krishnamurthi S."/>
        </authorList>
    </citation>
    <scope>NUCLEOTIDE SEQUENCE [LARGE SCALE GENOMIC DNA]</scope>
    <source>
        <strain evidence="4 5">DSM 4337</strain>
    </source>
</reference>
<dbReference type="InterPro" id="IPR036388">
    <property type="entry name" value="WH-like_DNA-bd_sf"/>
</dbReference>
<dbReference type="InterPro" id="IPR002173">
    <property type="entry name" value="Carboh/pur_kinase_PfkB_CS"/>
</dbReference>
<evidence type="ECO:0000256" key="1">
    <source>
        <dbReference type="ARBA" id="ARBA00022679"/>
    </source>
</evidence>
<dbReference type="GO" id="GO:0016798">
    <property type="term" value="F:hydrolase activity, acting on glycosyl bonds"/>
    <property type="evidence" value="ECO:0007669"/>
    <property type="project" value="TreeGrafter"/>
</dbReference>
<keyword evidence="1" id="KW-0808">Transferase</keyword>
<gene>
    <name evidence="4" type="ORF">AWH48_19105</name>
</gene>
<evidence type="ECO:0000259" key="3">
    <source>
        <dbReference type="Pfam" id="PF00294"/>
    </source>
</evidence>
<dbReference type="Pfam" id="PF00294">
    <property type="entry name" value="PfkB"/>
    <property type="match status" value="1"/>
</dbReference>
<dbReference type="PANTHER" id="PTHR42909:SF4">
    <property type="entry name" value="CARBOHYDRATE KINASE, PFKB FAMILY"/>
    <property type="match status" value="1"/>
</dbReference>
<dbReference type="InterPro" id="IPR036390">
    <property type="entry name" value="WH_DNA-bd_sf"/>
</dbReference>
<dbReference type="PANTHER" id="PTHR42909">
    <property type="entry name" value="ZGC:136858"/>
    <property type="match status" value="1"/>
</dbReference>
<dbReference type="PROSITE" id="PS00584">
    <property type="entry name" value="PFKB_KINASES_2"/>
    <property type="match status" value="1"/>
</dbReference>
<evidence type="ECO:0000313" key="5">
    <source>
        <dbReference type="Proteomes" id="UP000077271"/>
    </source>
</evidence>
<dbReference type="SUPFAM" id="SSF53613">
    <property type="entry name" value="Ribokinase-like"/>
    <property type="match status" value="1"/>
</dbReference>
<dbReference type="Proteomes" id="UP000077271">
    <property type="component" value="Unassembled WGS sequence"/>
</dbReference>
<dbReference type="PROSITE" id="PS00583">
    <property type="entry name" value="PFKB_KINASES_1"/>
    <property type="match status" value="1"/>
</dbReference>